<dbReference type="OrthoDB" id="10059571at2759"/>
<dbReference type="InterPro" id="IPR001304">
    <property type="entry name" value="C-type_lectin-like"/>
</dbReference>
<dbReference type="RefSeq" id="XP_013868082.1">
    <property type="nucleotide sequence ID" value="XM_014012628.1"/>
</dbReference>
<dbReference type="InterPro" id="IPR016186">
    <property type="entry name" value="C-type_lectin-like/link_sf"/>
</dbReference>
<evidence type="ECO:0000256" key="3">
    <source>
        <dbReference type="SAM" id="MobiDB-lite"/>
    </source>
</evidence>
<proteinExistence type="predicted"/>
<sequence length="238" mass="26892">MEMQEVGKKKSDEDEGAGAALVEVKTQKEAEPSDYDQLQSPSEDIYSETFFNESPVQTKEAKETKGNERLFRYGCVFLTVLCFIFLLVIVFLSMKLGSGSPPCTVQQCPHFNPKQHEQLCAKGWIYFNKSCFFLSTLRLPWAESQKNCSSGGGSLAVITTQSLQSFLTSKGNLKYWIGLRHVDNSWNWVDHSQLEQSFWGKAPRDGDCAFLSSEDPAETNWDRASCKASTYFICQQQI</sequence>
<dbReference type="SMART" id="SM00034">
    <property type="entry name" value="CLECT"/>
    <property type="match status" value="1"/>
</dbReference>
<feature type="transmembrane region" description="Helical" evidence="4">
    <location>
        <begin position="70"/>
        <end position="94"/>
    </location>
</feature>
<dbReference type="STRING" id="52670.A0A2I4BK18"/>
<dbReference type="PANTHER" id="PTHR45710:SF28">
    <property type="entry name" value="C-TYPE LECTIN DOMAIN FAMILY 4 MEMBER C ISOFORM 1"/>
    <property type="match status" value="1"/>
</dbReference>
<dbReference type="SUPFAM" id="SSF56436">
    <property type="entry name" value="C-type lectin-like"/>
    <property type="match status" value="1"/>
</dbReference>
<organism evidence="6 7">
    <name type="scientific">Austrofundulus limnaeus</name>
    <name type="common">Annual killifish</name>
    <dbReference type="NCBI Taxonomy" id="52670"/>
    <lineage>
        <taxon>Eukaryota</taxon>
        <taxon>Metazoa</taxon>
        <taxon>Chordata</taxon>
        <taxon>Craniata</taxon>
        <taxon>Vertebrata</taxon>
        <taxon>Euteleostomi</taxon>
        <taxon>Actinopterygii</taxon>
        <taxon>Neopterygii</taxon>
        <taxon>Teleostei</taxon>
        <taxon>Neoteleostei</taxon>
        <taxon>Acanthomorphata</taxon>
        <taxon>Ovalentaria</taxon>
        <taxon>Atherinomorphae</taxon>
        <taxon>Cyprinodontiformes</taxon>
        <taxon>Rivulidae</taxon>
        <taxon>Austrofundulus</taxon>
    </lineage>
</organism>
<feature type="compositionally biased region" description="Basic and acidic residues" evidence="3">
    <location>
        <begin position="1"/>
        <end position="12"/>
    </location>
</feature>
<dbReference type="InterPro" id="IPR050828">
    <property type="entry name" value="C-type_lectin/matrix_domain"/>
</dbReference>
<dbReference type="InterPro" id="IPR018378">
    <property type="entry name" value="C-type_lectin_CS"/>
</dbReference>
<dbReference type="GeneID" id="106520489"/>
<evidence type="ECO:0000256" key="1">
    <source>
        <dbReference type="ARBA" id="ARBA00004401"/>
    </source>
</evidence>
<dbReference type="FunCoup" id="A0A2I4BK18">
    <property type="interactions" value="2"/>
</dbReference>
<keyword evidence="4" id="KW-1133">Transmembrane helix</keyword>
<dbReference type="GO" id="GO:0005886">
    <property type="term" value="C:plasma membrane"/>
    <property type="evidence" value="ECO:0007669"/>
    <property type="project" value="UniProtKB-SubCell"/>
</dbReference>
<evidence type="ECO:0000313" key="7">
    <source>
        <dbReference type="RefSeq" id="XP_013868082.1"/>
    </source>
</evidence>
<gene>
    <name evidence="7" type="primary">si:dkey-26c10.5</name>
</gene>
<dbReference type="Proteomes" id="UP000192220">
    <property type="component" value="Unplaced"/>
</dbReference>
<keyword evidence="6" id="KW-1185">Reference proteome</keyword>
<keyword evidence="4" id="KW-0472">Membrane</keyword>
<name>A0A2I4BK18_AUSLI</name>
<keyword evidence="4" id="KW-0812">Transmembrane</keyword>
<feature type="region of interest" description="Disordered" evidence="3">
    <location>
        <begin position="1"/>
        <end position="41"/>
    </location>
</feature>
<dbReference type="PROSITE" id="PS50041">
    <property type="entry name" value="C_TYPE_LECTIN_2"/>
    <property type="match status" value="1"/>
</dbReference>
<accession>A0A2I4BK18</accession>
<dbReference type="PANTHER" id="PTHR45710">
    <property type="entry name" value="C-TYPE LECTIN DOMAIN-CONTAINING PROTEIN 180"/>
    <property type="match status" value="1"/>
</dbReference>
<dbReference type="AlphaFoldDB" id="A0A2I4BK18"/>
<reference evidence="7" key="1">
    <citation type="submission" date="2025-08" db="UniProtKB">
        <authorList>
            <consortium name="RefSeq"/>
        </authorList>
    </citation>
    <scope>IDENTIFICATION</scope>
    <source>
        <strain evidence="7">Quisiro</strain>
        <tissue evidence="7">Liver</tissue>
    </source>
</reference>
<evidence type="ECO:0000313" key="6">
    <source>
        <dbReference type="Proteomes" id="UP000192220"/>
    </source>
</evidence>
<keyword evidence="2" id="KW-1015">Disulfide bond</keyword>
<evidence type="ECO:0000256" key="4">
    <source>
        <dbReference type="SAM" id="Phobius"/>
    </source>
</evidence>
<feature type="domain" description="C-type lectin" evidence="5">
    <location>
        <begin position="127"/>
        <end position="235"/>
    </location>
</feature>
<comment type="subcellular location">
    <subcellularLocation>
        <location evidence="1">Cell membrane</location>
        <topology evidence="1">Single-pass type II membrane protein</topology>
    </subcellularLocation>
</comment>
<dbReference type="InterPro" id="IPR016187">
    <property type="entry name" value="CTDL_fold"/>
</dbReference>
<dbReference type="Pfam" id="PF00059">
    <property type="entry name" value="Lectin_C"/>
    <property type="match status" value="1"/>
</dbReference>
<dbReference type="PROSITE" id="PS00615">
    <property type="entry name" value="C_TYPE_LECTIN_1"/>
    <property type="match status" value="1"/>
</dbReference>
<dbReference type="InParanoid" id="A0A2I4BK18"/>
<dbReference type="Gene3D" id="3.10.100.10">
    <property type="entry name" value="Mannose-Binding Protein A, subunit A"/>
    <property type="match status" value="1"/>
</dbReference>
<evidence type="ECO:0000259" key="5">
    <source>
        <dbReference type="PROSITE" id="PS50041"/>
    </source>
</evidence>
<protein>
    <submittedName>
        <fullName evidence="7">CD209 antigen-like protein D isoform X2</fullName>
    </submittedName>
</protein>
<evidence type="ECO:0000256" key="2">
    <source>
        <dbReference type="ARBA" id="ARBA00023157"/>
    </source>
</evidence>